<evidence type="ECO:0000259" key="10">
    <source>
        <dbReference type="Pfam" id="PF14681"/>
    </source>
</evidence>
<evidence type="ECO:0000313" key="12">
    <source>
        <dbReference type="Proteomes" id="UP001061958"/>
    </source>
</evidence>
<keyword evidence="7" id="KW-0808">Transferase</keyword>
<accession>A0A9C7Q2G8</accession>
<dbReference type="Proteomes" id="UP001061958">
    <property type="component" value="Unassembled WGS sequence"/>
</dbReference>
<protein>
    <recommendedName>
        <fullName evidence="4">uracil phosphoribosyltransferase</fullName>
        <ecNumber evidence="4">2.4.2.9</ecNumber>
    </recommendedName>
</protein>
<comment type="cofactor">
    <cofactor evidence="1">
        <name>Mg(2+)</name>
        <dbReference type="ChEBI" id="CHEBI:18420"/>
    </cofactor>
</comment>
<keyword evidence="5" id="KW-0021">Allosteric enzyme</keyword>
<keyword evidence="8" id="KW-0547">Nucleotide-binding</keyword>
<reference evidence="11" key="1">
    <citation type="journal article" date="2022" name="Proc. Natl. Acad. Sci. U.S.A.">
        <title>Life cycle and functional genomics of the unicellular red alga Galdieria for elucidating algal and plant evolution and industrial use.</title>
        <authorList>
            <person name="Hirooka S."/>
            <person name="Itabashi T."/>
            <person name="Ichinose T.M."/>
            <person name="Onuma R."/>
            <person name="Fujiwara T."/>
            <person name="Yamashita S."/>
            <person name="Jong L.W."/>
            <person name="Tomita R."/>
            <person name="Iwane A.H."/>
            <person name="Miyagishima S.Y."/>
        </authorList>
    </citation>
    <scope>NUCLEOTIDE SEQUENCE</scope>
    <source>
        <strain evidence="11">NBRC 102759</strain>
    </source>
</reference>
<dbReference type="OrthoDB" id="106623at2759"/>
<dbReference type="CDD" id="cd06223">
    <property type="entry name" value="PRTases_typeI"/>
    <property type="match status" value="1"/>
</dbReference>
<dbReference type="SUPFAM" id="SSF53271">
    <property type="entry name" value="PRTase-like"/>
    <property type="match status" value="1"/>
</dbReference>
<dbReference type="InterPro" id="IPR029057">
    <property type="entry name" value="PRTase-like"/>
</dbReference>
<evidence type="ECO:0000256" key="3">
    <source>
        <dbReference type="ARBA" id="ARBA00009516"/>
    </source>
</evidence>
<proteinExistence type="inferred from homology"/>
<comment type="caution">
    <text evidence="11">The sequence shown here is derived from an EMBL/GenBank/DDBJ whole genome shotgun (WGS) entry which is preliminary data.</text>
</comment>
<sequence>MIPGKSVHVHPPTSQLKALMTIIRDKDTNSSDFVFYADRIIRLVIEFALNFLPVQQKIVTTPTNAQYEGVEFHTKILGVSIVRAGEAMESALRAVCRNVRIGKILIQRDEHSIKPCLYYSKLPVDTSERHVLLMDPMLGTGGTAIMALQLLLQAGVKEERIILVNILSSRDGIIQVHKEFPRITIITGEIDEHLNDSGFIVPGCGDFGDRYFGTL</sequence>
<dbReference type="Pfam" id="PF14681">
    <property type="entry name" value="UPRTase"/>
    <property type="match status" value="1"/>
</dbReference>
<dbReference type="EC" id="2.4.2.9" evidence="4"/>
<evidence type="ECO:0000256" key="7">
    <source>
        <dbReference type="ARBA" id="ARBA00022679"/>
    </source>
</evidence>
<dbReference type="InterPro" id="IPR000836">
    <property type="entry name" value="PRTase_dom"/>
</dbReference>
<dbReference type="EMBL" id="BQMJ01000063">
    <property type="protein sequence ID" value="GJQ14991.1"/>
    <property type="molecule type" value="Genomic_DNA"/>
</dbReference>
<evidence type="ECO:0000256" key="6">
    <source>
        <dbReference type="ARBA" id="ARBA00022676"/>
    </source>
</evidence>
<comment type="pathway">
    <text evidence="2">Pyrimidine metabolism; UMP biosynthesis via salvage pathway; UMP from uracil: step 1/1.</text>
</comment>
<dbReference type="GO" id="GO:0004845">
    <property type="term" value="F:uracil phosphoribosyltransferase activity"/>
    <property type="evidence" value="ECO:0007669"/>
    <property type="project" value="UniProtKB-EC"/>
</dbReference>
<keyword evidence="6" id="KW-0328">Glycosyltransferase</keyword>
<keyword evidence="9" id="KW-0342">GTP-binding</keyword>
<evidence type="ECO:0000256" key="8">
    <source>
        <dbReference type="ARBA" id="ARBA00022741"/>
    </source>
</evidence>
<dbReference type="AlphaFoldDB" id="A0A9C7Q2G8"/>
<feature type="domain" description="Phosphoribosyltransferase" evidence="10">
    <location>
        <begin position="12"/>
        <end position="214"/>
    </location>
</feature>
<organism evidence="11 12">
    <name type="scientific">Galdieria partita</name>
    <dbReference type="NCBI Taxonomy" id="83374"/>
    <lineage>
        <taxon>Eukaryota</taxon>
        <taxon>Rhodophyta</taxon>
        <taxon>Bangiophyceae</taxon>
        <taxon>Galdieriales</taxon>
        <taxon>Galdieriaceae</taxon>
        <taxon>Galdieria</taxon>
    </lineage>
</organism>
<keyword evidence="12" id="KW-1185">Reference proteome</keyword>
<dbReference type="NCBIfam" id="NF001097">
    <property type="entry name" value="PRK00129.1"/>
    <property type="match status" value="1"/>
</dbReference>
<evidence type="ECO:0000313" key="11">
    <source>
        <dbReference type="EMBL" id="GJQ14991.1"/>
    </source>
</evidence>
<dbReference type="GO" id="GO:0005525">
    <property type="term" value="F:GTP binding"/>
    <property type="evidence" value="ECO:0007669"/>
    <property type="project" value="UniProtKB-KW"/>
</dbReference>
<name>A0A9C7Q2G8_9RHOD</name>
<dbReference type="FunFam" id="3.40.50.2020:FF:000023">
    <property type="entry name" value="Probable uracil phosphoribosyltransferase"/>
    <property type="match status" value="1"/>
</dbReference>
<evidence type="ECO:0000256" key="5">
    <source>
        <dbReference type="ARBA" id="ARBA00022533"/>
    </source>
</evidence>
<dbReference type="GO" id="GO:0008655">
    <property type="term" value="P:pyrimidine-containing compound salvage"/>
    <property type="evidence" value="ECO:0007669"/>
    <property type="project" value="UniProtKB-ARBA"/>
</dbReference>
<evidence type="ECO:0000256" key="4">
    <source>
        <dbReference type="ARBA" id="ARBA00011894"/>
    </source>
</evidence>
<evidence type="ECO:0000256" key="2">
    <source>
        <dbReference type="ARBA" id="ARBA00005180"/>
    </source>
</evidence>
<comment type="similarity">
    <text evidence="3">Belongs to the UPRTase family.</text>
</comment>
<gene>
    <name evidence="11" type="ORF">GpartN1_g6782.t1</name>
</gene>
<reference evidence="11" key="2">
    <citation type="submission" date="2022-01" db="EMBL/GenBank/DDBJ databases">
        <authorList>
            <person name="Hirooka S."/>
            <person name="Miyagishima S.Y."/>
        </authorList>
    </citation>
    <scope>NUCLEOTIDE SEQUENCE</scope>
    <source>
        <strain evidence="11">NBRC 102759</strain>
    </source>
</reference>
<evidence type="ECO:0000256" key="9">
    <source>
        <dbReference type="ARBA" id="ARBA00023134"/>
    </source>
</evidence>
<dbReference type="Gene3D" id="3.40.50.2020">
    <property type="match status" value="1"/>
</dbReference>
<evidence type="ECO:0000256" key="1">
    <source>
        <dbReference type="ARBA" id="ARBA00001946"/>
    </source>
</evidence>